<sequence>MSSGSNNNDGASTSNSGIANIRDAIKIAMWLHNFFTVNKTSGTDAELENFLCHQHRRNNNAPGPSKKLETADYCADDEYEDSEEDWDEESEEGSDEEECPELEARPVKPMNPELGGQLVFNGHSYDSLVEGRLIEHIELVRALDGVDLSPPEFDGIVFIDAIRNHQDRNKLEYTFTAQDIVEQVDEVSWWVDNELKEYDNRELDEVEMVGRFVLVLMKNLACDFHEGLMIAELDHLARMKRRNENNYWEMQKEFLWELIGLNN</sequence>
<evidence type="ECO:0000256" key="1">
    <source>
        <dbReference type="SAM" id="MobiDB-lite"/>
    </source>
</evidence>
<dbReference type="HOGENOM" id="CLU_1058558_0_0_1"/>
<dbReference type="AlphaFoldDB" id="G0MX81"/>
<dbReference type="EMBL" id="GL379818">
    <property type="protein sequence ID" value="EGT46771.1"/>
    <property type="molecule type" value="Genomic_DNA"/>
</dbReference>
<keyword evidence="3" id="KW-1185">Reference proteome</keyword>
<proteinExistence type="predicted"/>
<organism evidence="3">
    <name type="scientific">Caenorhabditis brenneri</name>
    <name type="common">Nematode worm</name>
    <dbReference type="NCBI Taxonomy" id="135651"/>
    <lineage>
        <taxon>Eukaryota</taxon>
        <taxon>Metazoa</taxon>
        <taxon>Ecdysozoa</taxon>
        <taxon>Nematoda</taxon>
        <taxon>Chromadorea</taxon>
        <taxon>Rhabditida</taxon>
        <taxon>Rhabditina</taxon>
        <taxon>Rhabditomorpha</taxon>
        <taxon>Rhabditoidea</taxon>
        <taxon>Rhabditidae</taxon>
        <taxon>Peloderinae</taxon>
        <taxon>Caenorhabditis</taxon>
    </lineage>
</organism>
<feature type="compositionally biased region" description="Acidic residues" evidence="1">
    <location>
        <begin position="74"/>
        <end position="101"/>
    </location>
</feature>
<gene>
    <name evidence="2" type="ORF">CAEBREN_17685</name>
</gene>
<dbReference type="Proteomes" id="UP000008068">
    <property type="component" value="Unassembled WGS sequence"/>
</dbReference>
<name>G0MX81_CAEBE</name>
<feature type="region of interest" description="Disordered" evidence="1">
    <location>
        <begin position="55"/>
        <end position="107"/>
    </location>
</feature>
<dbReference type="InParanoid" id="G0MX81"/>
<reference evidence="3" key="1">
    <citation type="submission" date="2011-07" db="EMBL/GenBank/DDBJ databases">
        <authorList>
            <consortium name="Caenorhabditis brenneri Sequencing and Analysis Consortium"/>
            <person name="Wilson R.K."/>
        </authorList>
    </citation>
    <scope>NUCLEOTIDE SEQUENCE [LARGE SCALE GENOMIC DNA]</scope>
    <source>
        <strain evidence="3">PB2801</strain>
    </source>
</reference>
<accession>G0MX81</accession>
<evidence type="ECO:0000313" key="3">
    <source>
        <dbReference type="Proteomes" id="UP000008068"/>
    </source>
</evidence>
<evidence type="ECO:0000313" key="2">
    <source>
        <dbReference type="EMBL" id="EGT46771.1"/>
    </source>
</evidence>
<protein>
    <submittedName>
        <fullName evidence="2">Uncharacterized protein</fullName>
    </submittedName>
</protein>